<keyword evidence="1" id="KW-0812">Transmembrane</keyword>
<keyword evidence="3" id="KW-1185">Reference proteome</keyword>
<dbReference type="AlphaFoldDB" id="A0A3N4JHW9"/>
<reference evidence="2 3" key="1">
    <citation type="journal article" date="2018" name="Nat. Ecol. Evol.">
        <title>Pezizomycetes genomes reveal the molecular basis of ectomycorrhizal truffle lifestyle.</title>
        <authorList>
            <person name="Murat C."/>
            <person name="Payen T."/>
            <person name="Noel B."/>
            <person name="Kuo A."/>
            <person name="Morin E."/>
            <person name="Chen J."/>
            <person name="Kohler A."/>
            <person name="Krizsan K."/>
            <person name="Balestrini R."/>
            <person name="Da Silva C."/>
            <person name="Montanini B."/>
            <person name="Hainaut M."/>
            <person name="Levati E."/>
            <person name="Barry K.W."/>
            <person name="Belfiori B."/>
            <person name="Cichocki N."/>
            <person name="Clum A."/>
            <person name="Dockter R.B."/>
            <person name="Fauchery L."/>
            <person name="Guy J."/>
            <person name="Iotti M."/>
            <person name="Le Tacon F."/>
            <person name="Lindquist E.A."/>
            <person name="Lipzen A."/>
            <person name="Malagnac F."/>
            <person name="Mello A."/>
            <person name="Molinier V."/>
            <person name="Miyauchi S."/>
            <person name="Poulain J."/>
            <person name="Riccioni C."/>
            <person name="Rubini A."/>
            <person name="Sitrit Y."/>
            <person name="Splivallo R."/>
            <person name="Traeger S."/>
            <person name="Wang M."/>
            <person name="Zifcakova L."/>
            <person name="Wipf D."/>
            <person name="Zambonelli A."/>
            <person name="Paolocci F."/>
            <person name="Nowrousian M."/>
            <person name="Ottonello S."/>
            <person name="Baldrian P."/>
            <person name="Spatafora J.W."/>
            <person name="Henrissat B."/>
            <person name="Nagy L.G."/>
            <person name="Aury J.M."/>
            <person name="Wincker P."/>
            <person name="Grigoriev I.V."/>
            <person name="Bonfante P."/>
            <person name="Martin F.M."/>
        </authorList>
    </citation>
    <scope>NUCLEOTIDE SEQUENCE [LARGE SCALE GENOMIC DNA]</scope>
    <source>
        <strain evidence="2 3">120613-1</strain>
    </source>
</reference>
<keyword evidence="1" id="KW-1133">Transmembrane helix</keyword>
<sequence length="109" mass="12766">MIFIFLLFHPIQYISTYWVCALVWFVLVYKIKVLSHSNLAGYTWVRLNSVVSGAFVNQPWFITRWGPSWVKSGVSYRTLLKSPDVKVLVNYNSKLNLLVHNRFLIQADE</sequence>
<dbReference type="Proteomes" id="UP000276215">
    <property type="component" value="Unassembled WGS sequence"/>
</dbReference>
<dbReference type="EMBL" id="ML120401">
    <property type="protein sequence ID" value="RPA97869.1"/>
    <property type="molecule type" value="Genomic_DNA"/>
</dbReference>
<evidence type="ECO:0000256" key="1">
    <source>
        <dbReference type="SAM" id="Phobius"/>
    </source>
</evidence>
<feature type="transmembrane region" description="Helical" evidence="1">
    <location>
        <begin position="6"/>
        <end position="29"/>
    </location>
</feature>
<proteinExistence type="predicted"/>
<evidence type="ECO:0000313" key="3">
    <source>
        <dbReference type="Proteomes" id="UP000276215"/>
    </source>
</evidence>
<evidence type="ECO:0000313" key="2">
    <source>
        <dbReference type="EMBL" id="RPA97869.1"/>
    </source>
</evidence>
<name>A0A3N4JHW9_9PEZI</name>
<organism evidence="2 3">
    <name type="scientific">Choiromyces venosus 120613-1</name>
    <dbReference type="NCBI Taxonomy" id="1336337"/>
    <lineage>
        <taxon>Eukaryota</taxon>
        <taxon>Fungi</taxon>
        <taxon>Dikarya</taxon>
        <taxon>Ascomycota</taxon>
        <taxon>Pezizomycotina</taxon>
        <taxon>Pezizomycetes</taxon>
        <taxon>Pezizales</taxon>
        <taxon>Tuberaceae</taxon>
        <taxon>Choiromyces</taxon>
    </lineage>
</organism>
<accession>A0A3N4JHW9</accession>
<keyword evidence="1" id="KW-0472">Membrane</keyword>
<protein>
    <submittedName>
        <fullName evidence="2">Uncharacterized protein</fullName>
    </submittedName>
</protein>
<gene>
    <name evidence="2" type="ORF">L873DRAFT_1095463</name>
</gene>